<comment type="caution">
    <text evidence="9">The sequence shown here is derived from an EMBL/GenBank/DDBJ whole genome shotgun (WGS) entry which is preliminary data.</text>
</comment>
<dbReference type="GO" id="GO:0006351">
    <property type="term" value="P:DNA-templated transcription"/>
    <property type="evidence" value="ECO:0007669"/>
    <property type="project" value="InterPro"/>
</dbReference>
<feature type="region of interest" description="Disordered" evidence="7">
    <location>
        <begin position="89"/>
        <end position="130"/>
    </location>
</feature>
<evidence type="ECO:0000313" key="10">
    <source>
        <dbReference type="Proteomes" id="UP000824074"/>
    </source>
</evidence>
<dbReference type="Proteomes" id="UP000824074">
    <property type="component" value="Unassembled WGS sequence"/>
</dbReference>
<gene>
    <name evidence="9" type="primary">rpoE</name>
    <name evidence="9" type="ORF">IAB68_04430</name>
</gene>
<protein>
    <recommendedName>
        <fullName evidence="6">RNAP delta factor</fullName>
    </recommendedName>
</protein>
<evidence type="ECO:0000313" key="9">
    <source>
        <dbReference type="EMBL" id="HIU40528.1"/>
    </source>
</evidence>
<proteinExistence type="inferred from homology"/>
<dbReference type="Gene3D" id="1.10.10.1250">
    <property type="entry name" value="RNA polymerase, subunit delta, N-terminal domain"/>
    <property type="match status" value="1"/>
</dbReference>
<reference evidence="9" key="2">
    <citation type="journal article" date="2021" name="PeerJ">
        <title>Extensive microbial diversity within the chicken gut microbiome revealed by metagenomics and culture.</title>
        <authorList>
            <person name="Gilroy R."/>
            <person name="Ravi A."/>
            <person name="Getino M."/>
            <person name="Pursley I."/>
            <person name="Horton D.L."/>
            <person name="Alikhan N.F."/>
            <person name="Baker D."/>
            <person name="Gharbi K."/>
            <person name="Hall N."/>
            <person name="Watson M."/>
            <person name="Adriaenssens E.M."/>
            <person name="Foster-Nyarko E."/>
            <person name="Jarju S."/>
            <person name="Secka A."/>
            <person name="Antonio M."/>
            <person name="Oren A."/>
            <person name="Chaudhuri R.R."/>
            <person name="La Ragione R."/>
            <person name="Hildebrand F."/>
            <person name="Pallen M.J."/>
        </authorList>
    </citation>
    <scope>NUCLEOTIDE SEQUENCE</scope>
    <source>
        <strain evidence="9">CHK193-30670</strain>
    </source>
</reference>
<dbReference type="InterPro" id="IPR029757">
    <property type="entry name" value="RpoE"/>
</dbReference>
<keyword evidence="3 9" id="KW-0808">Transferase</keyword>
<dbReference type="GO" id="GO:0006355">
    <property type="term" value="P:regulation of DNA-templated transcription"/>
    <property type="evidence" value="ECO:0007669"/>
    <property type="project" value="InterPro"/>
</dbReference>
<evidence type="ECO:0000256" key="1">
    <source>
        <dbReference type="ARBA" id="ARBA00009828"/>
    </source>
</evidence>
<accession>A0A9D1LH69</accession>
<keyword evidence="4 9" id="KW-0548">Nucleotidyltransferase</keyword>
<reference evidence="9" key="1">
    <citation type="submission" date="2020-10" db="EMBL/GenBank/DDBJ databases">
        <authorList>
            <person name="Gilroy R."/>
        </authorList>
    </citation>
    <scope>NUCLEOTIDE SEQUENCE</scope>
    <source>
        <strain evidence="9">CHK193-30670</strain>
    </source>
</reference>
<dbReference type="EMBL" id="DVMT01000044">
    <property type="protein sequence ID" value="HIU40528.1"/>
    <property type="molecule type" value="Genomic_DNA"/>
</dbReference>
<dbReference type="GO" id="GO:0000428">
    <property type="term" value="C:DNA-directed RNA polymerase complex"/>
    <property type="evidence" value="ECO:0007669"/>
    <property type="project" value="UniProtKB-KW"/>
</dbReference>
<keyword evidence="5" id="KW-0804">Transcription</keyword>
<dbReference type="NCBIfam" id="TIGR04567">
    <property type="entry name" value="RNAP_delt_lowGC"/>
    <property type="match status" value="1"/>
</dbReference>
<evidence type="ECO:0000256" key="2">
    <source>
        <dbReference type="ARBA" id="ARBA00022478"/>
    </source>
</evidence>
<dbReference type="GO" id="GO:0016779">
    <property type="term" value="F:nucleotidyltransferase activity"/>
    <property type="evidence" value="ECO:0007669"/>
    <property type="project" value="UniProtKB-KW"/>
</dbReference>
<dbReference type="InterPro" id="IPR007759">
    <property type="entry name" value="Asxl_HARE-HTH"/>
</dbReference>
<sequence length="144" mass="16893">MNIRQMPLEELELLSYTDIAYEILKEDKKPKTTPELFKEVCSLLNINEDQMMDMIGDFYTNLTTDKRFILLDDAKWDLKELHAVKLVVDDEDEDEDQEDEQEEIIEGTEDEAVEPDMDSFENDDEDDMEDLGDLVVVTEEEMDD</sequence>
<name>A0A9D1LH69_9FIRM</name>
<comment type="similarity">
    <text evidence="1">Belongs to the RpoE family.</text>
</comment>
<evidence type="ECO:0000259" key="8">
    <source>
        <dbReference type="PROSITE" id="PS51913"/>
    </source>
</evidence>
<keyword evidence="2 9" id="KW-0240">DNA-directed RNA polymerase</keyword>
<organism evidence="9 10">
    <name type="scientific">Candidatus Aphodocola excrementigallinarum</name>
    <dbReference type="NCBI Taxonomy" id="2840670"/>
    <lineage>
        <taxon>Bacteria</taxon>
        <taxon>Bacillati</taxon>
        <taxon>Bacillota</taxon>
        <taxon>Bacilli</taxon>
        <taxon>Candidatus Aphodocola</taxon>
    </lineage>
</organism>
<evidence type="ECO:0000256" key="3">
    <source>
        <dbReference type="ARBA" id="ARBA00022679"/>
    </source>
</evidence>
<dbReference type="AlphaFoldDB" id="A0A9D1LH69"/>
<dbReference type="InterPro" id="IPR038087">
    <property type="entry name" value="RNAP_delta_N_dom_sf"/>
</dbReference>
<evidence type="ECO:0000256" key="4">
    <source>
        <dbReference type="ARBA" id="ARBA00022695"/>
    </source>
</evidence>
<evidence type="ECO:0000256" key="6">
    <source>
        <dbReference type="ARBA" id="ARBA00031937"/>
    </source>
</evidence>
<dbReference type="PROSITE" id="PS51913">
    <property type="entry name" value="HTH_HARE"/>
    <property type="match status" value="1"/>
</dbReference>
<evidence type="ECO:0000256" key="5">
    <source>
        <dbReference type="ARBA" id="ARBA00023163"/>
    </source>
</evidence>
<feature type="domain" description="HTH HARE-type" evidence="8">
    <location>
        <begin position="14"/>
        <end position="81"/>
    </location>
</feature>
<evidence type="ECO:0000256" key="7">
    <source>
        <dbReference type="SAM" id="MobiDB-lite"/>
    </source>
</evidence>